<proteinExistence type="predicted"/>
<dbReference type="InterPro" id="IPR003594">
    <property type="entry name" value="HATPase_dom"/>
</dbReference>
<dbReference type="GO" id="GO:0004673">
    <property type="term" value="F:protein histidine kinase activity"/>
    <property type="evidence" value="ECO:0007669"/>
    <property type="project" value="UniProtKB-EC"/>
</dbReference>
<dbReference type="Gene3D" id="3.30.565.10">
    <property type="entry name" value="Histidine kinase-like ATPase, C-terminal domain"/>
    <property type="match status" value="1"/>
</dbReference>
<dbReference type="SMART" id="SM00387">
    <property type="entry name" value="HATPase_c"/>
    <property type="match status" value="1"/>
</dbReference>
<dbReference type="InterPro" id="IPR036890">
    <property type="entry name" value="HATPase_C_sf"/>
</dbReference>
<keyword evidence="5" id="KW-0808">Transferase</keyword>
<dbReference type="InterPro" id="IPR004358">
    <property type="entry name" value="Sig_transdc_His_kin-like_C"/>
</dbReference>
<accession>A0ABM9IW51</accession>
<dbReference type="Pfam" id="PF02518">
    <property type="entry name" value="HATPase_c"/>
    <property type="match status" value="1"/>
</dbReference>
<name>A0ABM9IW51_RALPI</name>
<dbReference type="EC" id="2.7.13.3" evidence="2"/>
<reference evidence="5 6" key="1">
    <citation type="submission" date="2023-07" db="EMBL/GenBank/DDBJ databases">
        <authorList>
            <person name="Peeters C."/>
        </authorList>
    </citation>
    <scope>NUCLEOTIDE SEQUENCE [LARGE SCALE GENOMIC DNA]</scope>
    <source>
        <strain evidence="5 6">R-38712</strain>
    </source>
</reference>
<evidence type="ECO:0000256" key="1">
    <source>
        <dbReference type="ARBA" id="ARBA00000085"/>
    </source>
</evidence>
<evidence type="ECO:0000259" key="4">
    <source>
        <dbReference type="PROSITE" id="PS50109"/>
    </source>
</evidence>
<dbReference type="PANTHER" id="PTHR43547">
    <property type="entry name" value="TWO-COMPONENT HISTIDINE KINASE"/>
    <property type="match status" value="1"/>
</dbReference>
<dbReference type="PANTHER" id="PTHR43547:SF2">
    <property type="entry name" value="HYBRID SIGNAL TRANSDUCTION HISTIDINE KINASE C"/>
    <property type="match status" value="1"/>
</dbReference>
<dbReference type="SUPFAM" id="SSF55874">
    <property type="entry name" value="ATPase domain of HSP90 chaperone/DNA topoisomerase II/histidine kinase"/>
    <property type="match status" value="1"/>
</dbReference>
<organism evidence="5 6">
    <name type="scientific">Ralstonia pickettii</name>
    <name type="common">Burkholderia pickettii</name>
    <dbReference type="NCBI Taxonomy" id="329"/>
    <lineage>
        <taxon>Bacteria</taxon>
        <taxon>Pseudomonadati</taxon>
        <taxon>Pseudomonadota</taxon>
        <taxon>Betaproteobacteria</taxon>
        <taxon>Burkholderiales</taxon>
        <taxon>Burkholderiaceae</taxon>
        <taxon>Ralstonia</taxon>
    </lineage>
</organism>
<dbReference type="EMBL" id="CATWFT010000050">
    <property type="protein sequence ID" value="CAJ0733778.1"/>
    <property type="molecule type" value="Genomic_DNA"/>
</dbReference>
<keyword evidence="3" id="KW-0597">Phosphoprotein</keyword>
<sequence>MRVRSDADGVSVTVEDRGMGIPERDIERLFERYVRGGNVAGTVGAGVGLYLVKLVVELHRGTITVTSEEGKGSTFNVFLPRLKS</sequence>
<evidence type="ECO:0000256" key="2">
    <source>
        <dbReference type="ARBA" id="ARBA00012438"/>
    </source>
</evidence>
<keyword evidence="5" id="KW-0418">Kinase</keyword>
<dbReference type="InterPro" id="IPR005467">
    <property type="entry name" value="His_kinase_dom"/>
</dbReference>
<gene>
    <name evidence="5" type="primary">resE</name>
    <name evidence="5" type="ORF">R38712_05330</name>
</gene>
<dbReference type="PROSITE" id="PS50109">
    <property type="entry name" value="HIS_KIN"/>
    <property type="match status" value="1"/>
</dbReference>
<dbReference type="Proteomes" id="UP001189303">
    <property type="component" value="Unassembled WGS sequence"/>
</dbReference>
<keyword evidence="6" id="KW-1185">Reference proteome</keyword>
<protein>
    <recommendedName>
        <fullName evidence="2">histidine kinase</fullName>
        <ecNumber evidence="2">2.7.13.3</ecNumber>
    </recommendedName>
</protein>
<comment type="caution">
    <text evidence="5">The sequence shown here is derived from an EMBL/GenBank/DDBJ whole genome shotgun (WGS) entry which is preliminary data.</text>
</comment>
<evidence type="ECO:0000313" key="5">
    <source>
        <dbReference type="EMBL" id="CAJ0733778.1"/>
    </source>
</evidence>
<comment type="catalytic activity">
    <reaction evidence="1">
        <text>ATP + protein L-histidine = ADP + protein N-phospho-L-histidine.</text>
        <dbReference type="EC" id="2.7.13.3"/>
    </reaction>
</comment>
<dbReference type="CDD" id="cd00075">
    <property type="entry name" value="HATPase"/>
    <property type="match status" value="1"/>
</dbReference>
<dbReference type="PRINTS" id="PR00344">
    <property type="entry name" value="BCTRLSENSOR"/>
</dbReference>
<evidence type="ECO:0000256" key="3">
    <source>
        <dbReference type="ARBA" id="ARBA00022553"/>
    </source>
</evidence>
<evidence type="ECO:0000313" key="6">
    <source>
        <dbReference type="Proteomes" id="UP001189303"/>
    </source>
</evidence>
<feature type="domain" description="Histidine kinase" evidence="4">
    <location>
        <begin position="1"/>
        <end position="83"/>
    </location>
</feature>